<dbReference type="EMBL" id="AAOA02000004">
    <property type="protein sequence ID" value="EAQ96608.1"/>
    <property type="molecule type" value="Genomic_DNA"/>
</dbReference>
<dbReference type="eggNOG" id="COG0639">
    <property type="taxonomic scope" value="Bacteria"/>
</dbReference>
<feature type="domain" description="DUF4174" evidence="4">
    <location>
        <begin position="375"/>
        <end position="483"/>
    </location>
</feature>
<dbReference type="Pfam" id="PF00149">
    <property type="entry name" value="Metallophos"/>
    <property type="match status" value="1"/>
</dbReference>
<protein>
    <recommendedName>
        <fullName evidence="7">Calcineurin-like phosphoesterase</fullName>
    </recommendedName>
</protein>
<evidence type="ECO:0000313" key="6">
    <source>
        <dbReference type="Proteomes" id="UP000019205"/>
    </source>
</evidence>
<sequence>MRFLLLCLAVLMAPFTAAQSDWQGVERVVAVADLHGDYDNYITVLRQAGVIDRRGRWDAGKTHLVQLGDVPDRGPDSDKIIRHLMKLEEQAEKAGGKVHPLIGNHEVMNITGDLRYVHPGEYEALTSRNSKRLQENYFERVAAYLKENKGKDSVDEAFREQWFKEHPRGFVEHRQHWHPEGQFGAWVASHNTVIRINRSLFVHGGIGPDYLKASMEDINDTVREELRAPDGADRRVVEDEEGPLWYRGLIMGEETDKIAAHVDALMERFDVDRIVMGHTPGFGTVVPRYHGRVLAADSGIAEYYGGNLASVLIENGQAFTLQSGERVAIPDEDAGLLAYYRAIDKISPDINNLKVLIQRLEAAEAAEGSAMLHELRDLQWTHRVLVIHEPEASDQLRDVFRDNREAFDERRLAWFMIADGELQSNLDGRVGRDLLENIRIQLNPAVNEVFLVGLDGGVKLRDKTLDLNALYATIDAMPMRRAEVRR</sequence>
<dbReference type="RefSeq" id="WP_008293675.1">
    <property type="nucleotide sequence ID" value="NZ_CM002299.1"/>
</dbReference>
<feature type="chain" id="PRO_5002665844" description="Calcineurin-like phosphoesterase" evidence="2">
    <location>
        <begin position="21"/>
        <end position="486"/>
    </location>
</feature>
<accession>A4ABU5</accession>
<evidence type="ECO:0008006" key="7">
    <source>
        <dbReference type="Google" id="ProtNLM"/>
    </source>
</evidence>
<dbReference type="HOGENOM" id="CLU_561077_0_0_6"/>
<dbReference type="Proteomes" id="UP000019205">
    <property type="component" value="Chromosome"/>
</dbReference>
<dbReference type="GO" id="GO:0016787">
    <property type="term" value="F:hydrolase activity"/>
    <property type="evidence" value="ECO:0007669"/>
    <property type="project" value="InterPro"/>
</dbReference>
<evidence type="ECO:0000313" key="5">
    <source>
        <dbReference type="EMBL" id="EAQ96608.1"/>
    </source>
</evidence>
<dbReference type="Gene3D" id="3.60.21.10">
    <property type="match status" value="1"/>
</dbReference>
<keyword evidence="6" id="KW-1185">Reference proteome</keyword>
<dbReference type="PANTHER" id="PTHR46546">
    <property type="entry name" value="SHEWANELLA-LIKE PROTEIN PHOSPHATASE 1"/>
    <property type="match status" value="1"/>
</dbReference>
<dbReference type="InterPro" id="IPR025232">
    <property type="entry name" value="DUF4174"/>
</dbReference>
<dbReference type="InterPro" id="IPR004843">
    <property type="entry name" value="Calcineurin-like_PHP"/>
</dbReference>
<evidence type="ECO:0000256" key="2">
    <source>
        <dbReference type="SAM" id="SignalP"/>
    </source>
</evidence>
<dbReference type="Pfam" id="PF13778">
    <property type="entry name" value="DUF4174"/>
    <property type="match status" value="1"/>
</dbReference>
<evidence type="ECO:0000259" key="3">
    <source>
        <dbReference type="Pfam" id="PF00149"/>
    </source>
</evidence>
<keyword evidence="1 2" id="KW-0732">Signal</keyword>
<feature type="signal peptide" evidence="2">
    <location>
        <begin position="1"/>
        <end position="20"/>
    </location>
</feature>
<gene>
    <name evidence="5" type="ORF">KT71_06272</name>
</gene>
<evidence type="ECO:0000256" key="1">
    <source>
        <dbReference type="ARBA" id="ARBA00022729"/>
    </source>
</evidence>
<dbReference type="PANTHER" id="PTHR46546:SF4">
    <property type="entry name" value="SHEWANELLA-LIKE PROTEIN PHOSPHATASE 1"/>
    <property type="match status" value="1"/>
</dbReference>
<evidence type="ECO:0000259" key="4">
    <source>
        <dbReference type="Pfam" id="PF13778"/>
    </source>
</evidence>
<dbReference type="SUPFAM" id="SSF56300">
    <property type="entry name" value="Metallo-dependent phosphatases"/>
    <property type="match status" value="1"/>
</dbReference>
<dbReference type="STRING" id="314285.KT71_06272"/>
<proteinExistence type="predicted"/>
<organism evidence="5 6">
    <name type="scientific">Congregibacter litoralis KT71</name>
    <dbReference type="NCBI Taxonomy" id="314285"/>
    <lineage>
        <taxon>Bacteria</taxon>
        <taxon>Pseudomonadati</taxon>
        <taxon>Pseudomonadota</taxon>
        <taxon>Gammaproteobacteria</taxon>
        <taxon>Cellvibrionales</taxon>
        <taxon>Halieaceae</taxon>
        <taxon>Congregibacter</taxon>
    </lineage>
</organism>
<feature type="domain" description="Calcineurin-like phosphoesterase" evidence="3">
    <location>
        <begin position="27"/>
        <end position="280"/>
    </location>
</feature>
<dbReference type="InterPro" id="IPR029052">
    <property type="entry name" value="Metallo-depent_PP-like"/>
</dbReference>
<name>A4ABU5_9GAMM</name>
<dbReference type="AlphaFoldDB" id="A4ABU5"/>
<reference evidence="5 6" key="1">
    <citation type="journal article" date="2007" name="Proc. Natl. Acad. Sci. U.S.A.">
        <title>Characterization of a marine gammaproteobacterium capable of aerobic anoxygenic photosynthesis.</title>
        <authorList>
            <person name="Fuchs B.M."/>
            <person name="Spring S."/>
            <person name="Teeling H."/>
            <person name="Quast C."/>
            <person name="Wulf J."/>
            <person name="Schattenhofer M."/>
            <person name="Yan S."/>
            <person name="Ferriera S."/>
            <person name="Johnson J."/>
            <person name="Glockner F.O."/>
            <person name="Amann R."/>
        </authorList>
    </citation>
    <scope>NUCLEOTIDE SEQUENCE [LARGE SCALE GENOMIC DNA]</scope>
    <source>
        <strain evidence="5">KT71</strain>
    </source>
</reference>
<reference evidence="5 6" key="2">
    <citation type="journal article" date="2009" name="PLoS ONE">
        <title>The photosynthetic apparatus and its regulation in the aerobic gammaproteobacterium Congregibacter litoralis gen. nov., sp. nov.</title>
        <authorList>
            <person name="Spring S."/>
            <person name="Lunsdorf H."/>
            <person name="Fuchs B.M."/>
            <person name="Tindall B.J."/>
        </authorList>
    </citation>
    <scope>NUCLEOTIDE SEQUENCE [LARGE SCALE GENOMIC DNA]</scope>
    <source>
        <strain evidence="5">KT71</strain>
    </source>
</reference>
<comment type="caution">
    <text evidence="5">The sequence shown here is derived from an EMBL/GenBank/DDBJ whole genome shotgun (WGS) entry which is preliminary data.</text>
</comment>